<gene>
    <name evidence="1" type="ORF">HMPREF9141_0787</name>
</gene>
<evidence type="ECO:0000313" key="2">
    <source>
        <dbReference type="Proteomes" id="UP000005697"/>
    </source>
</evidence>
<sequence length="48" mass="5879">MDFQGLPFMIPVFIKRKQSTYISIFFVIFAAAKHWEQAWKLQKRICWE</sequence>
<accession>F0F5C1</accession>
<dbReference type="EMBL" id="AEWX01000013">
    <property type="protein sequence ID" value="EGC20540.1"/>
    <property type="molecule type" value="Genomic_DNA"/>
</dbReference>
<keyword evidence="2" id="KW-1185">Reference proteome</keyword>
<organism evidence="1 2">
    <name type="scientific">Prevotella multiformis DSM 16608</name>
    <dbReference type="NCBI Taxonomy" id="888743"/>
    <lineage>
        <taxon>Bacteria</taxon>
        <taxon>Pseudomonadati</taxon>
        <taxon>Bacteroidota</taxon>
        <taxon>Bacteroidia</taxon>
        <taxon>Bacteroidales</taxon>
        <taxon>Prevotellaceae</taxon>
        <taxon>Prevotella</taxon>
    </lineage>
</organism>
<name>F0F5C1_9BACT</name>
<dbReference type="STRING" id="888743.HMPREF9141_0787"/>
<dbReference type="HOGENOM" id="CLU_3156320_0_0_10"/>
<dbReference type="Proteomes" id="UP000005697">
    <property type="component" value="Unassembled WGS sequence"/>
</dbReference>
<dbReference type="AlphaFoldDB" id="F0F5C1"/>
<reference evidence="1 2" key="1">
    <citation type="submission" date="2011-01" db="EMBL/GenBank/DDBJ databases">
        <authorList>
            <person name="Muzny D."/>
            <person name="Qin X."/>
            <person name="Deng J."/>
            <person name="Jiang H."/>
            <person name="Liu Y."/>
            <person name="Qu J."/>
            <person name="Song X.-Z."/>
            <person name="Zhang L."/>
            <person name="Thornton R."/>
            <person name="Coyle M."/>
            <person name="Francisco L."/>
            <person name="Jackson L."/>
            <person name="Javaid M."/>
            <person name="Korchina V."/>
            <person name="Kovar C."/>
            <person name="Mata R."/>
            <person name="Mathew T."/>
            <person name="Ngo R."/>
            <person name="Nguyen L."/>
            <person name="Nguyen N."/>
            <person name="Okwuonu G."/>
            <person name="Ongeri F."/>
            <person name="Pham C."/>
            <person name="Simmons D."/>
            <person name="Wilczek-Boney K."/>
            <person name="Hale W."/>
            <person name="Jakkamsetti A."/>
            <person name="Pham P."/>
            <person name="Ruth R."/>
            <person name="San Lucas F."/>
            <person name="Warren J."/>
            <person name="Zhang J."/>
            <person name="Zhao Z."/>
            <person name="Zhou C."/>
            <person name="Zhu D."/>
            <person name="Lee S."/>
            <person name="Bess C."/>
            <person name="Blankenburg K."/>
            <person name="Forbes L."/>
            <person name="Fu Q."/>
            <person name="Gubbala S."/>
            <person name="Hirani K."/>
            <person name="Jayaseelan J.C."/>
            <person name="Lara F."/>
            <person name="Munidasa M."/>
            <person name="Palculict T."/>
            <person name="Patil S."/>
            <person name="Pu L.-L."/>
            <person name="Saada N."/>
            <person name="Tang L."/>
            <person name="Weissenberger G."/>
            <person name="Zhu Y."/>
            <person name="Hemphill L."/>
            <person name="Shang Y."/>
            <person name="Youmans B."/>
            <person name="Ayvaz T."/>
            <person name="Ross M."/>
            <person name="Santibanez J."/>
            <person name="Aqrawi P."/>
            <person name="Gross S."/>
            <person name="Joshi V."/>
            <person name="Fowler G."/>
            <person name="Nazareth L."/>
            <person name="Reid J."/>
            <person name="Worley K."/>
            <person name="Petrosino J."/>
            <person name="Highlander S."/>
            <person name="Gibbs R."/>
        </authorList>
    </citation>
    <scope>NUCLEOTIDE SEQUENCE [LARGE SCALE GENOMIC DNA]</scope>
    <source>
        <strain evidence="1 2">DSM 16608</strain>
    </source>
</reference>
<evidence type="ECO:0000313" key="1">
    <source>
        <dbReference type="EMBL" id="EGC20540.1"/>
    </source>
</evidence>
<proteinExistence type="predicted"/>
<protein>
    <submittedName>
        <fullName evidence="1">Uncharacterized protein</fullName>
    </submittedName>
</protein>
<comment type="caution">
    <text evidence="1">The sequence shown here is derived from an EMBL/GenBank/DDBJ whole genome shotgun (WGS) entry which is preliminary data.</text>
</comment>